<dbReference type="AlphaFoldDB" id="A0A2G8SQS3"/>
<organism evidence="3 4">
    <name type="scientific">Ganoderma sinense ZZ0214-1</name>
    <dbReference type="NCBI Taxonomy" id="1077348"/>
    <lineage>
        <taxon>Eukaryota</taxon>
        <taxon>Fungi</taxon>
        <taxon>Dikarya</taxon>
        <taxon>Basidiomycota</taxon>
        <taxon>Agaricomycotina</taxon>
        <taxon>Agaricomycetes</taxon>
        <taxon>Polyporales</taxon>
        <taxon>Polyporaceae</taxon>
        <taxon>Ganoderma</taxon>
    </lineage>
</organism>
<feature type="region of interest" description="Disordered" evidence="1">
    <location>
        <begin position="1"/>
        <end position="157"/>
    </location>
</feature>
<dbReference type="Pfam" id="PF01302">
    <property type="entry name" value="CAP_GLY"/>
    <property type="match status" value="1"/>
</dbReference>
<dbReference type="PROSITE" id="PS50245">
    <property type="entry name" value="CAP_GLY_2"/>
    <property type="match status" value="1"/>
</dbReference>
<feature type="compositionally biased region" description="Polar residues" evidence="1">
    <location>
        <begin position="104"/>
        <end position="114"/>
    </location>
</feature>
<protein>
    <recommendedName>
        <fullName evidence="2">CAP-Gly domain-containing protein</fullName>
    </recommendedName>
</protein>
<dbReference type="OrthoDB" id="2130750at2759"/>
<dbReference type="Proteomes" id="UP000230002">
    <property type="component" value="Unassembled WGS sequence"/>
</dbReference>
<reference evidence="3 4" key="1">
    <citation type="journal article" date="2015" name="Sci. Rep.">
        <title>Chromosome-level genome map provides insights into diverse defense mechanisms in the medicinal fungus Ganoderma sinense.</title>
        <authorList>
            <person name="Zhu Y."/>
            <person name="Xu J."/>
            <person name="Sun C."/>
            <person name="Zhou S."/>
            <person name="Xu H."/>
            <person name="Nelson D.R."/>
            <person name="Qian J."/>
            <person name="Song J."/>
            <person name="Luo H."/>
            <person name="Xiang L."/>
            <person name="Li Y."/>
            <person name="Xu Z."/>
            <person name="Ji A."/>
            <person name="Wang L."/>
            <person name="Lu S."/>
            <person name="Hayward A."/>
            <person name="Sun W."/>
            <person name="Li X."/>
            <person name="Schwartz D.C."/>
            <person name="Wang Y."/>
            <person name="Chen S."/>
        </authorList>
    </citation>
    <scope>NUCLEOTIDE SEQUENCE [LARGE SCALE GENOMIC DNA]</scope>
    <source>
        <strain evidence="3 4">ZZ0214-1</strain>
    </source>
</reference>
<dbReference type="SMART" id="SM01052">
    <property type="entry name" value="CAP_GLY"/>
    <property type="match status" value="1"/>
</dbReference>
<dbReference type="EMBL" id="AYKW01000002">
    <property type="protein sequence ID" value="PIL36063.1"/>
    <property type="molecule type" value="Genomic_DNA"/>
</dbReference>
<evidence type="ECO:0000313" key="3">
    <source>
        <dbReference type="EMBL" id="PIL36063.1"/>
    </source>
</evidence>
<evidence type="ECO:0000256" key="1">
    <source>
        <dbReference type="SAM" id="MobiDB-lite"/>
    </source>
</evidence>
<feature type="compositionally biased region" description="Low complexity" evidence="1">
    <location>
        <begin position="76"/>
        <end position="99"/>
    </location>
</feature>
<dbReference type="Gene3D" id="2.30.30.190">
    <property type="entry name" value="CAP Gly-rich-like domain"/>
    <property type="match status" value="1"/>
</dbReference>
<keyword evidence="4" id="KW-1185">Reference proteome</keyword>
<proteinExistence type="predicted"/>
<dbReference type="STRING" id="1077348.A0A2G8SQS3"/>
<sequence>MSVTPGKGRLSAIPTPGKPGTGTGIPTPGLRPRSTSSTGQRPSSNNQDDDYASRAFQDAIRANDPAQHRAPRAAESHPPSSFASSLSPTSSASSASIQSLGLGFSTNGARSSSLVASVGGVRPSSSASSASASSAGRTPSAKASAVRPPSRSSDIFARSASRAGRPFDVGDNVRIESLGFEGVLKYFGEIDGKPGMWAGVELSGGFAGKGKNNGSVAGDPRIQPSSKGPSTVFKKPGSSTSLAFLRSPQWLSQLFSVVSSHPIY</sequence>
<feature type="compositionally biased region" description="Polar residues" evidence="1">
    <location>
        <begin position="33"/>
        <end position="46"/>
    </location>
</feature>
<dbReference type="InterPro" id="IPR036859">
    <property type="entry name" value="CAP-Gly_dom_sf"/>
</dbReference>
<evidence type="ECO:0000313" key="4">
    <source>
        <dbReference type="Proteomes" id="UP000230002"/>
    </source>
</evidence>
<evidence type="ECO:0000259" key="2">
    <source>
        <dbReference type="PROSITE" id="PS50245"/>
    </source>
</evidence>
<dbReference type="SUPFAM" id="SSF74924">
    <property type="entry name" value="Cap-Gly domain"/>
    <property type="match status" value="1"/>
</dbReference>
<comment type="caution">
    <text evidence="3">The sequence shown here is derived from an EMBL/GenBank/DDBJ whole genome shotgun (WGS) entry which is preliminary data.</text>
</comment>
<feature type="domain" description="CAP-Gly" evidence="2">
    <location>
        <begin position="188"/>
        <end position="235"/>
    </location>
</feature>
<gene>
    <name evidence="3" type="ORF">GSI_01723</name>
</gene>
<name>A0A2G8SQS3_9APHY</name>
<accession>A0A2G8SQS3</accession>
<dbReference type="InterPro" id="IPR000938">
    <property type="entry name" value="CAP-Gly_domain"/>
</dbReference>
<feature type="compositionally biased region" description="Low complexity" evidence="1">
    <location>
        <begin position="115"/>
        <end position="141"/>
    </location>
</feature>